<dbReference type="OrthoDB" id="3350591at2759"/>
<dbReference type="AlphaFoldDB" id="A0A9P8N2D4"/>
<dbReference type="InterPro" id="IPR022085">
    <property type="entry name" value="OpdG"/>
</dbReference>
<dbReference type="RefSeq" id="XP_044723118.1">
    <property type="nucleotide sequence ID" value="XM_044862092.1"/>
</dbReference>
<dbReference type="Pfam" id="PF12311">
    <property type="entry name" value="DUF3632"/>
    <property type="match status" value="1"/>
</dbReference>
<dbReference type="GeneID" id="68352750"/>
<sequence>MAAQDLDPRLFDGDDDAEDLAYKQILNGVIAQTTPPSQAATQIDKWVTSEAKMRFRQLKDRQLTQEEKDGLNLFGPNPSRHVDMIVGSIATVCSAYPPAHAAQNALVGFIEALKAIPKHQVPGLSYDNSHEPVLDETYSLWPFGTRSTQYLAQRFQREAEEFAYPFSEVETPGSEFQLRWRNLQAFIARLTTLDLIDCSAVSALSYILPSALTYPDLKERKKGGPQRIAADLVAASQWLAPDQARSWVYKQCKANAGEALWTMQNWGQWKEQLSFIAGDERFGDETRALARSLGDKMNALE</sequence>
<dbReference type="Proteomes" id="UP000824596">
    <property type="component" value="Unassembled WGS sequence"/>
</dbReference>
<accession>A0A9P8N2D4</accession>
<comment type="caution">
    <text evidence="1">The sequence shown here is derived from an EMBL/GenBank/DDBJ whole genome shotgun (WGS) entry which is preliminary data.</text>
</comment>
<protein>
    <submittedName>
        <fullName evidence="1">Uncharacterized protein</fullName>
    </submittedName>
</protein>
<dbReference type="EMBL" id="JAIZPD010000003">
    <property type="protein sequence ID" value="KAH0965605.1"/>
    <property type="molecule type" value="Genomic_DNA"/>
</dbReference>
<evidence type="ECO:0000313" key="2">
    <source>
        <dbReference type="Proteomes" id="UP000824596"/>
    </source>
</evidence>
<name>A0A9P8N2D4_9HYPO</name>
<organism evidence="1 2">
    <name type="scientific">Hirsutella rhossiliensis</name>
    <dbReference type="NCBI Taxonomy" id="111463"/>
    <lineage>
        <taxon>Eukaryota</taxon>
        <taxon>Fungi</taxon>
        <taxon>Dikarya</taxon>
        <taxon>Ascomycota</taxon>
        <taxon>Pezizomycotina</taxon>
        <taxon>Sordariomycetes</taxon>
        <taxon>Hypocreomycetidae</taxon>
        <taxon>Hypocreales</taxon>
        <taxon>Ophiocordycipitaceae</taxon>
        <taxon>Hirsutella</taxon>
    </lineage>
</organism>
<evidence type="ECO:0000313" key="1">
    <source>
        <dbReference type="EMBL" id="KAH0965605.1"/>
    </source>
</evidence>
<gene>
    <name evidence="1" type="ORF">HRG_03621</name>
</gene>
<keyword evidence="2" id="KW-1185">Reference proteome</keyword>
<proteinExistence type="predicted"/>
<reference evidence="1" key="1">
    <citation type="submission" date="2021-09" db="EMBL/GenBank/DDBJ databases">
        <title>A high-quality genome of the endoparasitic fungus Hirsutella rhossiliensis with a comparison of Hirsutella genomes reveals transposable elements contributing to genome size variation.</title>
        <authorList>
            <person name="Lin R."/>
            <person name="Jiao Y."/>
            <person name="Sun X."/>
            <person name="Ling J."/>
            <person name="Xie B."/>
            <person name="Cheng X."/>
        </authorList>
    </citation>
    <scope>NUCLEOTIDE SEQUENCE</scope>
    <source>
        <strain evidence="1">HR02</strain>
    </source>
</reference>